<dbReference type="EC" id="2.4.-.-" evidence="5"/>
<dbReference type="RefSeq" id="WP_253762299.1">
    <property type="nucleotide sequence ID" value="NZ_JAMZDZ010000001.1"/>
</dbReference>
<dbReference type="Proteomes" id="UP001595816">
    <property type="component" value="Unassembled WGS sequence"/>
</dbReference>
<evidence type="ECO:0000313" key="6">
    <source>
        <dbReference type="Proteomes" id="UP001595816"/>
    </source>
</evidence>
<accession>A0ABV8LSJ3</accession>
<name>A0ABV8LSJ3_9ACTN</name>
<dbReference type="Pfam" id="PF13579">
    <property type="entry name" value="Glyco_trans_4_4"/>
    <property type="match status" value="1"/>
</dbReference>
<dbReference type="InterPro" id="IPR028098">
    <property type="entry name" value="Glyco_trans_4-like_N"/>
</dbReference>
<organism evidence="5 6">
    <name type="scientific">Hamadaea flava</name>
    <dbReference type="NCBI Taxonomy" id="1742688"/>
    <lineage>
        <taxon>Bacteria</taxon>
        <taxon>Bacillati</taxon>
        <taxon>Actinomycetota</taxon>
        <taxon>Actinomycetes</taxon>
        <taxon>Micromonosporales</taxon>
        <taxon>Micromonosporaceae</taxon>
        <taxon>Hamadaea</taxon>
    </lineage>
</organism>
<evidence type="ECO:0000313" key="5">
    <source>
        <dbReference type="EMBL" id="MFC4133504.1"/>
    </source>
</evidence>
<keyword evidence="1 5" id="KW-0328">Glycosyltransferase</keyword>
<evidence type="ECO:0000259" key="3">
    <source>
        <dbReference type="Pfam" id="PF00534"/>
    </source>
</evidence>
<proteinExistence type="predicted"/>
<keyword evidence="6" id="KW-1185">Reference proteome</keyword>
<dbReference type="Pfam" id="PF00534">
    <property type="entry name" value="Glycos_transf_1"/>
    <property type="match status" value="1"/>
</dbReference>
<dbReference type="InterPro" id="IPR001296">
    <property type="entry name" value="Glyco_trans_1"/>
</dbReference>
<gene>
    <name evidence="5" type="ORF">ACFOZ4_23090</name>
</gene>
<dbReference type="Gene3D" id="3.40.50.2000">
    <property type="entry name" value="Glycogen Phosphorylase B"/>
    <property type="match status" value="2"/>
</dbReference>
<dbReference type="EMBL" id="JBHSAY010000012">
    <property type="protein sequence ID" value="MFC4133504.1"/>
    <property type="molecule type" value="Genomic_DNA"/>
</dbReference>
<feature type="domain" description="Glycosyl transferase family 1" evidence="3">
    <location>
        <begin position="184"/>
        <end position="342"/>
    </location>
</feature>
<dbReference type="CDD" id="cd03801">
    <property type="entry name" value="GT4_PimA-like"/>
    <property type="match status" value="1"/>
</dbReference>
<evidence type="ECO:0000256" key="1">
    <source>
        <dbReference type="ARBA" id="ARBA00022676"/>
    </source>
</evidence>
<feature type="domain" description="Glycosyltransferase subfamily 4-like N-terminal" evidence="4">
    <location>
        <begin position="19"/>
        <end position="164"/>
    </location>
</feature>
<dbReference type="SUPFAM" id="SSF53756">
    <property type="entry name" value="UDP-Glycosyltransferase/glycogen phosphorylase"/>
    <property type="match status" value="1"/>
</dbReference>
<evidence type="ECO:0000256" key="2">
    <source>
        <dbReference type="ARBA" id="ARBA00022679"/>
    </source>
</evidence>
<keyword evidence="2 5" id="KW-0808">Transferase</keyword>
<protein>
    <submittedName>
        <fullName evidence="5">Glycosyltransferase family 4 protein</fullName>
        <ecNumber evidence="5">2.4.-.-</ecNumber>
    </submittedName>
</protein>
<dbReference type="GO" id="GO:0016757">
    <property type="term" value="F:glycosyltransferase activity"/>
    <property type="evidence" value="ECO:0007669"/>
    <property type="project" value="UniProtKB-KW"/>
</dbReference>
<dbReference type="PANTHER" id="PTHR45947:SF3">
    <property type="entry name" value="SULFOQUINOVOSYL TRANSFERASE SQD2"/>
    <property type="match status" value="1"/>
</dbReference>
<reference evidence="6" key="1">
    <citation type="journal article" date="2019" name="Int. J. Syst. Evol. Microbiol.">
        <title>The Global Catalogue of Microorganisms (GCM) 10K type strain sequencing project: providing services to taxonomists for standard genome sequencing and annotation.</title>
        <authorList>
            <consortium name="The Broad Institute Genomics Platform"/>
            <consortium name="The Broad Institute Genome Sequencing Center for Infectious Disease"/>
            <person name="Wu L."/>
            <person name="Ma J."/>
        </authorList>
    </citation>
    <scope>NUCLEOTIDE SEQUENCE [LARGE SCALE GENOMIC DNA]</scope>
    <source>
        <strain evidence="6">CGMCC 4.7289</strain>
    </source>
</reference>
<dbReference type="InterPro" id="IPR050194">
    <property type="entry name" value="Glycosyltransferase_grp1"/>
</dbReference>
<dbReference type="PANTHER" id="PTHR45947">
    <property type="entry name" value="SULFOQUINOVOSYL TRANSFERASE SQD2"/>
    <property type="match status" value="1"/>
</dbReference>
<comment type="caution">
    <text evidence="5">The sequence shown here is derived from an EMBL/GenBank/DDBJ whole genome shotgun (WGS) entry which is preliminary data.</text>
</comment>
<evidence type="ECO:0000259" key="4">
    <source>
        <dbReference type="Pfam" id="PF13579"/>
    </source>
</evidence>
<sequence length="375" mass="38889">MAQQHFHGAVALVLATSTGGIGQHVAALAGGLAQAGCAVTVIGPAMTEARFGFTERGAQFIPVEIPANPTPGDLRAVRSLRRVLAAVRPAVVHAHGLRAGFAVALARPPQPTVVTWHNAPLRGGVRGGVHAMLERIVARAATVNLGASTDLVDRAKAAGAADARLWEVAAPVRAAAHRSRAGVRAELGVAADAPVILSVGRLHPQKRYDLLVKAAAQLRTEVPGATVVIAGTGPSYLDLAAQISAEHAPVRLLGHRDDVPELIAASDVAVVSSDWEARQLFAQEALAGGLPLITTGVGGLPELVGDAAVLIEPGSAEAIRAAIVDLLGDPDRRAQLTELGRERAATWPDAVDMLRRLLDLYADLADRTPVAEELD</sequence>